<feature type="domain" description="HTH lacI-type" evidence="5">
    <location>
        <begin position="6"/>
        <end position="60"/>
    </location>
</feature>
<dbReference type="OrthoDB" id="5681588at2"/>
<dbReference type="InterPro" id="IPR010982">
    <property type="entry name" value="Lambda_DNA-bd_dom_sf"/>
</dbReference>
<dbReference type="PANTHER" id="PTHR30146:SF2">
    <property type="entry name" value="HTH-TYPE TRANSCRIPTIONAL REGULATOR GNTR"/>
    <property type="match status" value="1"/>
</dbReference>
<dbReference type="Pfam" id="PF00356">
    <property type="entry name" value="LacI"/>
    <property type="match status" value="1"/>
</dbReference>
<keyword evidence="4" id="KW-0804">Transcription</keyword>
<dbReference type="EMBL" id="LS483470">
    <property type="protein sequence ID" value="SQI44217.1"/>
    <property type="molecule type" value="Genomic_DNA"/>
</dbReference>
<feature type="domain" description="HTH cro/C1-type" evidence="6">
    <location>
        <begin position="7"/>
        <end position="50"/>
    </location>
</feature>
<dbReference type="SUPFAM" id="SSF47413">
    <property type="entry name" value="lambda repressor-like DNA-binding domains"/>
    <property type="match status" value="1"/>
</dbReference>
<reference evidence="7 8" key="1">
    <citation type="submission" date="2018-06" db="EMBL/GenBank/DDBJ databases">
        <authorList>
            <consortium name="Pathogen Informatics"/>
            <person name="Doyle S."/>
        </authorList>
    </citation>
    <scope>NUCLEOTIDE SEQUENCE [LARGE SCALE GENOMIC DNA]</scope>
    <source>
        <strain evidence="7 8">NCTC12151</strain>
    </source>
</reference>
<dbReference type="KEGG" id="lri:NCTC12151_03549"/>
<evidence type="ECO:0000256" key="1">
    <source>
        <dbReference type="ARBA" id="ARBA00022491"/>
    </source>
</evidence>
<dbReference type="CDD" id="cd01575">
    <property type="entry name" value="PBP1_GntR"/>
    <property type="match status" value="1"/>
</dbReference>
<evidence type="ECO:0000313" key="7">
    <source>
        <dbReference type="EMBL" id="SQI44217.1"/>
    </source>
</evidence>
<dbReference type="GO" id="GO:0003700">
    <property type="term" value="F:DNA-binding transcription factor activity"/>
    <property type="evidence" value="ECO:0007669"/>
    <property type="project" value="TreeGrafter"/>
</dbReference>
<dbReference type="NCBIfam" id="NF011563">
    <property type="entry name" value="PRK14987.1"/>
    <property type="match status" value="1"/>
</dbReference>
<protein>
    <submittedName>
        <fullName evidence="7">Gluconate utilization system GNT-I transcriptional repressor</fullName>
    </submittedName>
</protein>
<evidence type="ECO:0000313" key="8">
    <source>
        <dbReference type="Proteomes" id="UP000249005"/>
    </source>
</evidence>
<proteinExistence type="predicted"/>
<dbReference type="CDD" id="cd01392">
    <property type="entry name" value="HTH_LacI"/>
    <property type="match status" value="1"/>
</dbReference>
<sequence length="331" mass="36724">MKKKRPSLQDVADRVGVTKMTISRYLRDSSQVSAALRNKIAEALDELGYIPNRAPEILSNATSKAIGVLLPSLTNQVFAEVLRGIESVTDSHGYQTMLAHYGYSAEREELRLMSLLSYNIDGLILSDRTHTERTLKMIEVSGIPVVEIMDSTSPCIDLAVGFNNHDAAYQMTKTILQHGHSHPVYLGARLDERTIIRMQGYEQAMREFNLEPRSICTDRSSSYSLGGELLKEARRRYPDTDSVFCTNDDIAVGAAFECQRQGLRIPQDIAIAGFHGHDIGQSMEPKLTSVLTPREQMGQIAAQRLLARLKGEEVTPKMLDLGFTLLPGGSI</sequence>
<dbReference type="AlphaFoldDB" id="A0A2X4UWI5"/>
<dbReference type="SUPFAM" id="SSF53822">
    <property type="entry name" value="Periplasmic binding protein-like I"/>
    <property type="match status" value="1"/>
</dbReference>
<dbReference type="PROSITE" id="PS50932">
    <property type="entry name" value="HTH_LACI_2"/>
    <property type="match status" value="1"/>
</dbReference>
<dbReference type="InterPro" id="IPR000843">
    <property type="entry name" value="HTH_LacI"/>
</dbReference>
<dbReference type="PROSITE" id="PS00356">
    <property type="entry name" value="HTH_LACI_1"/>
    <property type="match status" value="1"/>
</dbReference>
<keyword evidence="3" id="KW-0238">DNA-binding</keyword>
<keyword evidence="8" id="KW-1185">Reference proteome</keyword>
<evidence type="ECO:0000259" key="6">
    <source>
        <dbReference type="PROSITE" id="PS50943"/>
    </source>
</evidence>
<dbReference type="GO" id="GO:0000976">
    <property type="term" value="F:transcription cis-regulatory region binding"/>
    <property type="evidence" value="ECO:0007669"/>
    <property type="project" value="TreeGrafter"/>
</dbReference>
<dbReference type="Proteomes" id="UP000249005">
    <property type="component" value="Chromosome 1"/>
</dbReference>
<keyword evidence="1" id="KW-0678">Repressor</keyword>
<dbReference type="InterPro" id="IPR001387">
    <property type="entry name" value="Cro/C1-type_HTH"/>
</dbReference>
<evidence type="ECO:0000259" key="5">
    <source>
        <dbReference type="PROSITE" id="PS50932"/>
    </source>
</evidence>
<dbReference type="InterPro" id="IPR028082">
    <property type="entry name" value="Peripla_BP_I"/>
</dbReference>
<evidence type="ECO:0000256" key="4">
    <source>
        <dbReference type="ARBA" id="ARBA00023163"/>
    </source>
</evidence>
<dbReference type="Gene3D" id="3.40.50.2300">
    <property type="match status" value="2"/>
</dbReference>
<dbReference type="GO" id="GO:0005737">
    <property type="term" value="C:cytoplasm"/>
    <property type="evidence" value="ECO:0007669"/>
    <property type="project" value="UniProtKB-ARBA"/>
</dbReference>
<name>A0A2X4UWI5_9GAMM</name>
<keyword evidence="2" id="KW-0805">Transcription regulation</keyword>
<dbReference type="InterPro" id="IPR001761">
    <property type="entry name" value="Peripla_BP/Lac1_sug-bd_dom"/>
</dbReference>
<organism evidence="7 8">
    <name type="scientific">Leminorella richardii</name>
    <dbReference type="NCBI Taxonomy" id="158841"/>
    <lineage>
        <taxon>Bacteria</taxon>
        <taxon>Pseudomonadati</taxon>
        <taxon>Pseudomonadota</taxon>
        <taxon>Gammaproteobacteria</taxon>
        <taxon>Enterobacterales</taxon>
        <taxon>Budviciaceae</taxon>
        <taxon>Leminorella</taxon>
    </lineage>
</organism>
<evidence type="ECO:0000256" key="3">
    <source>
        <dbReference type="ARBA" id="ARBA00023125"/>
    </source>
</evidence>
<dbReference type="PROSITE" id="PS50943">
    <property type="entry name" value="HTH_CROC1"/>
    <property type="match status" value="1"/>
</dbReference>
<dbReference type="SMART" id="SM00354">
    <property type="entry name" value="HTH_LACI"/>
    <property type="match status" value="1"/>
</dbReference>
<dbReference type="FunFam" id="1.10.260.40:FF:000012">
    <property type="entry name" value="HTH-type transcriptional regulator GntR"/>
    <property type="match status" value="1"/>
</dbReference>
<dbReference type="PANTHER" id="PTHR30146">
    <property type="entry name" value="LACI-RELATED TRANSCRIPTIONAL REPRESSOR"/>
    <property type="match status" value="1"/>
</dbReference>
<gene>
    <name evidence="7" type="primary">gntR</name>
    <name evidence="7" type="ORF">NCTC12151_03549</name>
</gene>
<evidence type="ECO:0000256" key="2">
    <source>
        <dbReference type="ARBA" id="ARBA00023015"/>
    </source>
</evidence>
<dbReference type="RefSeq" id="WP_111741802.1">
    <property type="nucleotide sequence ID" value="NZ_LR698987.1"/>
</dbReference>
<dbReference type="Pfam" id="PF00532">
    <property type="entry name" value="Peripla_BP_1"/>
    <property type="match status" value="1"/>
</dbReference>
<accession>A0A2X4UWI5</accession>
<dbReference type="Gene3D" id="1.10.260.40">
    <property type="entry name" value="lambda repressor-like DNA-binding domains"/>
    <property type="match status" value="1"/>
</dbReference>